<evidence type="ECO:0000313" key="2">
    <source>
        <dbReference type="Proteomes" id="UP000744676"/>
    </source>
</evidence>
<gene>
    <name evidence="1" type="ORF">D0Z00_004686</name>
</gene>
<accession>A0ACB6UXQ1</accession>
<sequence>MLTDLNVPWPAVPNKISLANLSKTLDILRDLGYTAVALNYTIDGTSKNPLAATAGGSANVKHNVTDVVCQIDLSMLPAPIPAGLRVLRRVTLVIDDSSNSHQPQRLTALGTVYDIVAVRPKSERTLLMACTALDGVDIISLDMTVRFPCVLRHRTIGAAVGKGIKFEIAYAGGKDPSLSLAAGNNNNKEKKIKLTSASAEAVNHLEDGSGLSGMANPESRRQLISNAAHLLRSSRGRGLLIVSEAYSPVVVRGPYDVINVASIWGVDHMRARHALERVPEAVIKAGYLRRSSYKQVIAASVPPSA</sequence>
<comment type="caution">
    <text evidence="1">The sequence shown here is derived from an EMBL/GenBank/DDBJ whole genome shotgun (WGS) entry which is preliminary data.</text>
</comment>
<dbReference type="Proteomes" id="UP000744676">
    <property type="component" value="Unassembled WGS sequence"/>
</dbReference>
<reference evidence="1 2" key="1">
    <citation type="journal article" date="2020" name="Front. Microbiol.">
        <title>Phenotypic and Genetic Characterization of the Cheese Ripening Yeast Geotrichum candidum.</title>
        <authorList>
            <person name="Perkins V."/>
            <person name="Vignola S."/>
            <person name="Lessard M.H."/>
            <person name="Plante P.L."/>
            <person name="Corbeil J."/>
            <person name="Dugat-Bony E."/>
            <person name="Frenette M."/>
            <person name="Labrie S."/>
        </authorList>
    </citation>
    <scope>NUCLEOTIDE SEQUENCE [LARGE SCALE GENOMIC DNA]</scope>
    <source>
        <strain evidence="1 2">LMA-1147</strain>
    </source>
</reference>
<organism evidence="1 2">
    <name type="scientific">Geotrichum galactomycetum</name>
    <dbReference type="NCBI Taxonomy" id="27317"/>
    <lineage>
        <taxon>Eukaryota</taxon>
        <taxon>Fungi</taxon>
        <taxon>Dikarya</taxon>
        <taxon>Ascomycota</taxon>
        <taxon>Saccharomycotina</taxon>
        <taxon>Dipodascomycetes</taxon>
        <taxon>Dipodascales</taxon>
        <taxon>Dipodascaceae</taxon>
        <taxon>Geotrichum</taxon>
    </lineage>
</organism>
<protein>
    <submittedName>
        <fullName evidence="1">Uncharacterized protein</fullName>
    </submittedName>
</protein>
<dbReference type="EMBL" id="QVQA01000495">
    <property type="protein sequence ID" value="KAF5092223.1"/>
    <property type="molecule type" value="Genomic_DNA"/>
</dbReference>
<keyword evidence="2" id="KW-1185">Reference proteome</keyword>
<proteinExistence type="predicted"/>
<name>A0ACB6UXQ1_9ASCO</name>
<evidence type="ECO:0000313" key="1">
    <source>
        <dbReference type="EMBL" id="KAF5092223.1"/>
    </source>
</evidence>